<name>A0ACC2TAV3_9FUNG</name>
<sequence length="155" mass="17100">MTPPLTLQPDFPMKPTAAAETTSTQLFGALYITLTGLMDSMVPNSGPWSLLGRFLSYFIKLASILWWELPTVPSHWIPLTTPGFLKLPSVAYSSLFFPKTSCRNLKWLLVHMDFGACPALVTLKSAKQVSPKSKAKTTPTKAIKAKNIPFKQSSK</sequence>
<reference evidence="1" key="1">
    <citation type="submission" date="2022-04" db="EMBL/GenBank/DDBJ databases">
        <title>Genome of the entomopathogenic fungus Entomophthora muscae.</title>
        <authorList>
            <person name="Elya C."/>
            <person name="Lovett B.R."/>
            <person name="Lee E."/>
            <person name="Macias A.M."/>
            <person name="Hajek A.E."/>
            <person name="De Bivort B.L."/>
            <person name="Kasson M.T."/>
            <person name="De Fine Licht H.H."/>
            <person name="Stajich J.E."/>
        </authorList>
    </citation>
    <scope>NUCLEOTIDE SEQUENCE</scope>
    <source>
        <strain evidence="1">Berkeley</strain>
    </source>
</reference>
<keyword evidence="2" id="KW-1185">Reference proteome</keyword>
<gene>
    <name evidence="1" type="ORF">DSO57_1034036</name>
</gene>
<comment type="caution">
    <text evidence="1">The sequence shown here is derived from an EMBL/GenBank/DDBJ whole genome shotgun (WGS) entry which is preliminary data.</text>
</comment>
<proteinExistence type="predicted"/>
<protein>
    <submittedName>
        <fullName evidence="1">Uncharacterized protein</fullName>
    </submittedName>
</protein>
<accession>A0ACC2TAV3</accession>
<evidence type="ECO:0000313" key="2">
    <source>
        <dbReference type="Proteomes" id="UP001165960"/>
    </source>
</evidence>
<dbReference type="Proteomes" id="UP001165960">
    <property type="component" value="Unassembled WGS sequence"/>
</dbReference>
<organism evidence="1 2">
    <name type="scientific">Entomophthora muscae</name>
    <dbReference type="NCBI Taxonomy" id="34485"/>
    <lineage>
        <taxon>Eukaryota</taxon>
        <taxon>Fungi</taxon>
        <taxon>Fungi incertae sedis</taxon>
        <taxon>Zoopagomycota</taxon>
        <taxon>Entomophthoromycotina</taxon>
        <taxon>Entomophthoromycetes</taxon>
        <taxon>Entomophthorales</taxon>
        <taxon>Entomophthoraceae</taxon>
        <taxon>Entomophthora</taxon>
    </lineage>
</organism>
<evidence type="ECO:0000313" key="1">
    <source>
        <dbReference type="EMBL" id="KAJ9071735.1"/>
    </source>
</evidence>
<dbReference type="EMBL" id="QTSX02003117">
    <property type="protein sequence ID" value="KAJ9071735.1"/>
    <property type="molecule type" value="Genomic_DNA"/>
</dbReference>